<proteinExistence type="predicted"/>
<feature type="coiled-coil region" evidence="1">
    <location>
        <begin position="365"/>
        <end position="392"/>
    </location>
</feature>
<evidence type="ECO:0000256" key="2">
    <source>
        <dbReference type="SAM" id="MobiDB-lite"/>
    </source>
</evidence>
<feature type="region of interest" description="Disordered" evidence="2">
    <location>
        <begin position="490"/>
        <end position="542"/>
    </location>
</feature>
<accession>A0A0N4UZ52</accession>
<name>A0A0N4UZ52_ENTVE</name>
<evidence type="ECO:0000256" key="1">
    <source>
        <dbReference type="SAM" id="Coils"/>
    </source>
</evidence>
<gene>
    <name evidence="3" type="ORF">EVEC_LOCUS2597</name>
</gene>
<keyword evidence="4" id="KW-1185">Reference proteome</keyword>
<dbReference type="EMBL" id="UXUI01007411">
    <property type="protein sequence ID" value="VDD87454.1"/>
    <property type="molecule type" value="Genomic_DNA"/>
</dbReference>
<dbReference type="Proteomes" id="UP000274131">
    <property type="component" value="Unassembled WGS sequence"/>
</dbReference>
<dbReference type="AlphaFoldDB" id="A0A0N4UZ52"/>
<feature type="coiled-coil region" evidence="1">
    <location>
        <begin position="241"/>
        <end position="337"/>
    </location>
</feature>
<feature type="compositionally biased region" description="Polar residues" evidence="2">
    <location>
        <begin position="490"/>
        <end position="511"/>
    </location>
</feature>
<keyword evidence="1" id="KW-0175">Coiled coil</keyword>
<feature type="coiled-coil region" evidence="1">
    <location>
        <begin position="68"/>
        <end position="95"/>
    </location>
</feature>
<dbReference type="WBParaSite" id="EVEC_0000288901-mRNA-1">
    <property type="protein sequence ID" value="EVEC_0000288901-mRNA-1"/>
    <property type="gene ID" value="EVEC_0000288901"/>
</dbReference>
<evidence type="ECO:0000313" key="4">
    <source>
        <dbReference type="Proteomes" id="UP000274131"/>
    </source>
</evidence>
<reference evidence="5" key="1">
    <citation type="submission" date="2017-02" db="UniProtKB">
        <authorList>
            <consortium name="WormBaseParasite"/>
        </authorList>
    </citation>
    <scope>IDENTIFICATION</scope>
</reference>
<dbReference type="OrthoDB" id="9942268at2759"/>
<feature type="coiled-coil region" evidence="1">
    <location>
        <begin position="420"/>
        <end position="461"/>
    </location>
</feature>
<organism evidence="5">
    <name type="scientific">Enterobius vermicularis</name>
    <name type="common">Human pinworm</name>
    <dbReference type="NCBI Taxonomy" id="51028"/>
    <lineage>
        <taxon>Eukaryota</taxon>
        <taxon>Metazoa</taxon>
        <taxon>Ecdysozoa</taxon>
        <taxon>Nematoda</taxon>
        <taxon>Chromadorea</taxon>
        <taxon>Rhabditida</taxon>
        <taxon>Spirurina</taxon>
        <taxon>Oxyuridomorpha</taxon>
        <taxon>Oxyuroidea</taxon>
        <taxon>Oxyuridae</taxon>
        <taxon>Enterobius</taxon>
    </lineage>
</organism>
<evidence type="ECO:0000313" key="3">
    <source>
        <dbReference type="EMBL" id="VDD87454.1"/>
    </source>
</evidence>
<sequence>MYLCVCVFTVEKTGRVGCACVLMKKAAMSFLVQTLRDQLHDTTCRLGETQTENERLRYLFMSNDPRGLSQLRKSLTVAEQDVIKKQAEMESLRKQLITPTEVDNDAANCVRRIIERFVALLKVQIGALSKILYSNPDAKEFSNLRQTTDRIVRAVAAFGDEKTTPTSTSSENRDLKRLEDVIEQVSDAYKQLGNALNLQRPKMRDQETTMGRSDLVGSTVFENDNPDLEQDRITDLQTCHAEELESLKLHYERQLKSLRDRVEYEEQRRRKAQDELQTLNAVNEHSIQALKKGQEELLSEQQTRFEQELNFLKEEHAAELQEEKEATRMALDAVQRSHDMEVKSMAEKIRSLSANLATCQASASESRYEAQAARQNKMLEQMSAELAQLSALYSAKCVENSQLDEKMSVLLADKENQASTSDAEAQNKRLLRELKQKEATIEELYQQLHELEKRLEEFTGGDSKDKIGGQGREQRIAIGTSLQTASLKLSPRMTSPSPRKTASAAVNQQNSHLRKMQQLVSPKTGSRRNNSRYHTSPTVPLSVDVTEQMADEIKKSLAVPVRERRKFFETISEYTQSLG</sequence>
<dbReference type="STRING" id="51028.A0A0N4UZ52"/>
<protein>
    <submittedName>
        <fullName evidence="5">M protein repeat protein</fullName>
    </submittedName>
</protein>
<evidence type="ECO:0000313" key="5">
    <source>
        <dbReference type="WBParaSite" id="EVEC_0000288901-mRNA-1"/>
    </source>
</evidence>
<reference evidence="3 4" key="2">
    <citation type="submission" date="2018-10" db="EMBL/GenBank/DDBJ databases">
        <authorList>
            <consortium name="Pathogen Informatics"/>
        </authorList>
    </citation>
    <scope>NUCLEOTIDE SEQUENCE [LARGE SCALE GENOMIC DNA]</scope>
</reference>